<organism evidence="1 2">
    <name type="scientific">Panagrolaimus sp. PS1159</name>
    <dbReference type="NCBI Taxonomy" id="55785"/>
    <lineage>
        <taxon>Eukaryota</taxon>
        <taxon>Metazoa</taxon>
        <taxon>Ecdysozoa</taxon>
        <taxon>Nematoda</taxon>
        <taxon>Chromadorea</taxon>
        <taxon>Rhabditida</taxon>
        <taxon>Tylenchina</taxon>
        <taxon>Panagrolaimomorpha</taxon>
        <taxon>Panagrolaimoidea</taxon>
        <taxon>Panagrolaimidae</taxon>
        <taxon>Panagrolaimus</taxon>
    </lineage>
</organism>
<evidence type="ECO:0000313" key="2">
    <source>
        <dbReference type="WBParaSite" id="PS1159_v2.g18182.t1"/>
    </source>
</evidence>
<proteinExistence type="predicted"/>
<dbReference type="Proteomes" id="UP000887580">
    <property type="component" value="Unplaced"/>
</dbReference>
<evidence type="ECO:0000313" key="1">
    <source>
        <dbReference type="Proteomes" id="UP000887580"/>
    </source>
</evidence>
<accession>A0AC35FLX7</accession>
<protein>
    <submittedName>
        <fullName evidence="2">N-acetyltransferase domain-containing protein</fullName>
    </submittedName>
</protein>
<name>A0AC35FLX7_9BILA</name>
<sequence length="221" mass="25000">MQFKASQQIIDSNQPPTSSQPIGHNDEQFVQPQMPSGAGKAGGMFAISNFDMNDLYHINTINLDPYTETYGLHFYIQYMGGRLPFVFYKACDEHGRMAGYLMGKLEGEGEQYHGHITAITVGVDFRRQGVAKQLMAKFEEICISHNCYFIDLFVRISNKVAVGMYSAMGYAVYQQIIEYYSGENSEDAYDMHKALPADKERKSMIPKSRPVTVAEAFGEFY</sequence>
<dbReference type="WBParaSite" id="PS1159_v2.g18182.t1">
    <property type="protein sequence ID" value="PS1159_v2.g18182.t1"/>
    <property type="gene ID" value="PS1159_v2.g18182"/>
</dbReference>
<reference evidence="2" key="1">
    <citation type="submission" date="2022-11" db="UniProtKB">
        <authorList>
            <consortium name="WormBaseParasite"/>
        </authorList>
    </citation>
    <scope>IDENTIFICATION</scope>
</reference>